<keyword evidence="12" id="KW-1185">Reference proteome</keyword>
<dbReference type="PANTHER" id="PTHR24221">
    <property type="entry name" value="ATP-BINDING CASSETTE SUB-FAMILY B"/>
    <property type="match status" value="1"/>
</dbReference>
<comment type="caution">
    <text evidence="11">The sequence shown here is derived from an EMBL/GenBank/DDBJ whole genome shotgun (WGS) entry which is preliminary data.</text>
</comment>
<dbReference type="AlphaFoldDB" id="A0A841GQW7"/>
<dbReference type="GO" id="GO:1904680">
    <property type="term" value="F:peptide transmembrane transporter activity"/>
    <property type="evidence" value="ECO:0007669"/>
    <property type="project" value="InterPro"/>
</dbReference>
<dbReference type="InterPro" id="IPR039421">
    <property type="entry name" value="Type_1_exporter"/>
</dbReference>
<dbReference type="InterPro" id="IPR036640">
    <property type="entry name" value="ABC1_TM_sf"/>
</dbReference>
<dbReference type="GO" id="GO:0005886">
    <property type="term" value="C:plasma membrane"/>
    <property type="evidence" value="ECO:0007669"/>
    <property type="project" value="UniProtKB-SubCell"/>
</dbReference>
<dbReference type="EMBL" id="JACHIA010000002">
    <property type="protein sequence ID" value="MBB6069460.1"/>
    <property type="molecule type" value="Genomic_DNA"/>
</dbReference>
<evidence type="ECO:0000256" key="1">
    <source>
        <dbReference type="ARBA" id="ARBA00004651"/>
    </source>
</evidence>
<keyword evidence="3 8" id="KW-0812">Transmembrane</keyword>
<sequence>MLQLLNVARYLLGMSRGVRMSRLTLAGVIFTGLLSGLAMAALVAVINQLITAGAAPSRRLMWAFAALVVLRPALRLGSQLLLLRLTEHSFYVLRVELCRRILATPMRHLEELGRARLMAALSTDVGQIATAVVLMPQLVMHLAVVVGFTAYLAWLALPLMPVLLAVSVLGWFSFRRAVGKAVEKTALGRELYDQLFQGLRAVTEGTKELKMHGPRRDEFLADFDDVSRRHRREIRHSDVALAWLATWSEMLFFLAIGLFLFVTPAFITLQPGVLASAVLAVLMLRTPVEALNNGLPALAQSAAAIEKVERLTRDLAGRDTGAHSPAVPGAAWRSLELVDVTHGYRREADDERFLLGPLNLRFVPGELVFIVGGNGSGKTTLAKLILGLYAPEGGEVVMDGVPVTDATRDRYRQHFSAIFADFFLFDDLRGVSPEALDRRAGAYLERLHLQHRVRVRDGRLSTTDLSTGQRKRLALLASYLEDRPLYLFDEWAADQDPAFKDVFYTQLLPELRAQGKTVLVISHDDRYYATADRLVRLENGAVAYDGDPNEYAGPLGALEAV</sequence>
<evidence type="ECO:0000256" key="7">
    <source>
        <dbReference type="ARBA" id="ARBA00023136"/>
    </source>
</evidence>
<dbReference type="GO" id="GO:0005524">
    <property type="term" value="F:ATP binding"/>
    <property type="evidence" value="ECO:0007669"/>
    <property type="project" value="UniProtKB-KW"/>
</dbReference>
<dbReference type="InterPro" id="IPR011527">
    <property type="entry name" value="ABC1_TM_dom"/>
</dbReference>
<feature type="transmembrane region" description="Helical" evidence="8">
    <location>
        <begin position="151"/>
        <end position="174"/>
    </location>
</feature>
<dbReference type="InterPro" id="IPR003593">
    <property type="entry name" value="AAA+_ATPase"/>
</dbReference>
<dbReference type="Gene3D" id="1.20.1560.10">
    <property type="entry name" value="ABC transporter type 1, transmembrane domain"/>
    <property type="match status" value="1"/>
</dbReference>
<keyword evidence="5 11" id="KW-0067">ATP-binding</keyword>
<dbReference type="Gene3D" id="3.40.50.300">
    <property type="entry name" value="P-loop containing nucleotide triphosphate hydrolases"/>
    <property type="match status" value="1"/>
</dbReference>
<gene>
    <name evidence="11" type="ORF">HNQ61_001075</name>
</gene>
<protein>
    <submittedName>
        <fullName evidence="11">Putative ATP-binding cassette transporter</fullName>
    </submittedName>
</protein>
<name>A0A841GQW7_9BACT</name>
<dbReference type="InterPro" id="IPR027417">
    <property type="entry name" value="P-loop_NTPase"/>
</dbReference>
<dbReference type="SUPFAM" id="SSF90123">
    <property type="entry name" value="ABC transporter transmembrane region"/>
    <property type="match status" value="1"/>
</dbReference>
<evidence type="ECO:0000256" key="5">
    <source>
        <dbReference type="ARBA" id="ARBA00022840"/>
    </source>
</evidence>
<dbReference type="Proteomes" id="UP000582837">
    <property type="component" value="Unassembled WGS sequence"/>
</dbReference>
<evidence type="ECO:0000256" key="3">
    <source>
        <dbReference type="ARBA" id="ARBA00022692"/>
    </source>
</evidence>
<reference evidence="11 12" key="1">
    <citation type="submission" date="2020-08" db="EMBL/GenBank/DDBJ databases">
        <title>Genomic Encyclopedia of Type Strains, Phase IV (KMG-IV): sequencing the most valuable type-strain genomes for metagenomic binning, comparative biology and taxonomic classification.</title>
        <authorList>
            <person name="Goeker M."/>
        </authorList>
    </citation>
    <scope>NUCLEOTIDE SEQUENCE [LARGE SCALE GENOMIC DNA]</scope>
    <source>
        <strain evidence="11 12">DSM 29007</strain>
    </source>
</reference>
<dbReference type="Pfam" id="PF00664">
    <property type="entry name" value="ABC_membrane"/>
    <property type="match status" value="1"/>
</dbReference>
<dbReference type="InterPro" id="IPR003439">
    <property type="entry name" value="ABC_transporter-like_ATP-bd"/>
</dbReference>
<evidence type="ECO:0000313" key="12">
    <source>
        <dbReference type="Proteomes" id="UP000582837"/>
    </source>
</evidence>
<organism evidence="11 12">
    <name type="scientific">Longimicrobium terrae</name>
    <dbReference type="NCBI Taxonomy" id="1639882"/>
    <lineage>
        <taxon>Bacteria</taxon>
        <taxon>Pseudomonadati</taxon>
        <taxon>Gemmatimonadota</taxon>
        <taxon>Longimicrobiia</taxon>
        <taxon>Longimicrobiales</taxon>
        <taxon>Longimicrobiaceae</taxon>
        <taxon>Longimicrobium</taxon>
    </lineage>
</organism>
<evidence type="ECO:0000256" key="4">
    <source>
        <dbReference type="ARBA" id="ARBA00022741"/>
    </source>
</evidence>
<feature type="transmembrane region" description="Helical" evidence="8">
    <location>
        <begin position="117"/>
        <end position="139"/>
    </location>
</feature>
<dbReference type="GO" id="GO:0016887">
    <property type="term" value="F:ATP hydrolysis activity"/>
    <property type="evidence" value="ECO:0007669"/>
    <property type="project" value="InterPro"/>
</dbReference>
<evidence type="ECO:0000256" key="2">
    <source>
        <dbReference type="ARBA" id="ARBA00022448"/>
    </source>
</evidence>
<dbReference type="NCBIfam" id="TIGR01194">
    <property type="entry name" value="cyc_pep_trnsptr"/>
    <property type="match status" value="1"/>
</dbReference>
<evidence type="ECO:0000259" key="9">
    <source>
        <dbReference type="PROSITE" id="PS50893"/>
    </source>
</evidence>
<evidence type="ECO:0000256" key="8">
    <source>
        <dbReference type="SAM" id="Phobius"/>
    </source>
</evidence>
<keyword evidence="4" id="KW-0547">Nucleotide-binding</keyword>
<dbReference type="RefSeq" id="WP_170037612.1">
    <property type="nucleotide sequence ID" value="NZ_JABDTL010000002.1"/>
</dbReference>
<dbReference type="Pfam" id="PF00005">
    <property type="entry name" value="ABC_tran"/>
    <property type="match status" value="1"/>
</dbReference>
<feature type="transmembrane region" description="Helical" evidence="8">
    <location>
        <begin position="239"/>
        <end position="261"/>
    </location>
</feature>
<dbReference type="PROSITE" id="PS50929">
    <property type="entry name" value="ABC_TM1F"/>
    <property type="match status" value="1"/>
</dbReference>
<accession>A0A841GQW7</accession>
<dbReference type="PANTHER" id="PTHR24221:SF654">
    <property type="entry name" value="ATP-BINDING CASSETTE SUB-FAMILY B MEMBER 6"/>
    <property type="match status" value="1"/>
</dbReference>
<keyword evidence="2" id="KW-0813">Transport</keyword>
<dbReference type="PROSITE" id="PS50893">
    <property type="entry name" value="ABC_TRANSPORTER_2"/>
    <property type="match status" value="1"/>
</dbReference>
<feature type="domain" description="ABC transmembrane type-1" evidence="10">
    <location>
        <begin position="23"/>
        <end position="300"/>
    </location>
</feature>
<keyword evidence="6 8" id="KW-1133">Transmembrane helix</keyword>
<keyword evidence="7 8" id="KW-0472">Membrane</keyword>
<dbReference type="InterPro" id="IPR005898">
    <property type="entry name" value="Cyc_pep_transpt_SyrD/YojI"/>
</dbReference>
<feature type="domain" description="ABC transporter" evidence="9">
    <location>
        <begin position="335"/>
        <end position="560"/>
    </location>
</feature>
<feature type="transmembrane region" description="Helical" evidence="8">
    <location>
        <begin position="23"/>
        <end position="50"/>
    </location>
</feature>
<evidence type="ECO:0000259" key="10">
    <source>
        <dbReference type="PROSITE" id="PS50929"/>
    </source>
</evidence>
<dbReference type="GO" id="GO:0140359">
    <property type="term" value="F:ABC-type transporter activity"/>
    <property type="evidence" value="ECO:0007669"/>
    <property type="project" value="InterPro"/>
</dbReference>
<evidence type="ECO:0000256" key="6">
    <source>
        <dbReference type="ARBA" id="ARBA00022989"/>
    </source>
</evidence>
<comment type="subcellular location">
    <subcellularLocation>
        <location evidence="1">Cell membrane</location>
        <topology evidence="1">Multi-pass membrane protein</topology>
    </subcellularLocation>
</comment>
<proteinExistence type="predicted"/>
<dbReference type="GO" id="GO:0015833">
    <property type="term" value="P:peptide transport"/>
    <property type="evidence" value="ECO:0007669"/>
    <property type="project" value="InterPro"/>
</dbReference>
<evidence type="ECO:0000313" key="11">
    <source>
        <dbReference type="EMBL" id="MBB6069460.1"/>
    </source>
</evidence>
<dbReference type="SUPFAM" id="SSF52540">
    <property type="entry name" value="P-loop containing nucleoside triphosphate hydrolases"/>
    <property type="match status" value="1"/>
</dbReference>
<dbReference type="CDD" id="cd03225">
    <property type="entry name" value="ABC_cobalt_CbiO_domain1"/>
    <property type="match status" value="1"/>
</dbReference>
<dbReference type="SMART" id="SM00382">
    <property type="entry name" value="AAA"/>
    <property type="match status" value="1"/>
</dbReference>
<feature type="transmembrane region" description="Helical" evidence="8">
    <location>
        <begin position="62"/>
        <end position="83"/>
    </location>
</feature>
<dbReference type="GO" id="GO:0034040">
    <property type="term" value="F:ATPase-coupled lipid transmembrane transporter activity"/>
    <property type="evidence" value="ECO:0007669"/>
    <property type="project" value="TreeGrafter"/>
</dbReference>
<dbReference type="InterPro" id="IPR015856">
    <property type="entry name" value="ABC_transpr_CbiO/EcfA_su"/>
</dbReference>